<keyword evidence="2" id="KW-1185">Reference proteome</keyword>
<gene>
    <name evidence="1" type="ORF">VA596_49935</name>
</gene>
<comment type="caution">
    <text evidence="1">The sequence shown here is derived from an EMBL/GenBank/DDBJ whole genome shotgun (WGS) entry which is preliminary data.</text>
</comment>
<accession>A0ABU5RN37</accession>
<reference evidence="1 2" key="1">
    <citation type="submission" date="2023-12" db="EMBL/GenBank/DDBJ databases">
        <title>Amycolatopsis sp. V23-08.</title>
        <authorList>
            <person name="Somphong A."/>
        </authorList>
    </citation>
    <scope>NUCLEOTIDE SEQUENCE [LARGE SCALE GENOMIC DNA]</scope>
    <source>
        <strain evidence="1 2">V23-08</strain>
    </source>
</reference>
<sequence>MPSKATIIAAATAVIVLAAGGLAYFLTRPTEPTTFTGGGVITLMPESPFATTRVKFGQDDACEGTEGYSDLRQGTQVAVRDASNKLVSIGKIGTGMANPKIQRACDLNFYAPDIPIGAGPFTVTIGNRPPAAASEKDLRSQEAYFSIGD</sequence>
<proteinExistence type="predicted"/>
<dbReference type="Proteomes" id="UP001304298">
    <property type="component" value="Unassembled WGS sequence"/>
</dbReference>
<name>A0ABU5RN37_9PSEU</name>
<evidence type="ECO:0008006" key="3">
    <source>
        <dbReference type="Google" id="ProtNLM"/>
    </source>
</evidence>
<evidence type="ECO:0000313" key="1">
    <source>
        <dbReference type="EMBL" id="MEA5367732.1"/>
    </source>
</evidence>
<dbReference type="RefSeq" id="WP_323337865.1">
    <property type="nucleotide sequence ID" value="NZ_JAYFSI010000027.1"/>
</dbReference>
<dbReference type="EMBL" id="JAYFSI010000027">
    <property type="protein sequence ID" value="MEA5367732.1"/>
    <property type="molecule type" value="Genomic_DNA"/>
</dbReference>
<evidence type="ECO:0000313" key="2">
    <source>
        <dbReference type="Proteomes" id="UP001304298"/>
    </source>
</evidence>
<protein>
    <recommendedName>
        <fullName evidence="3">Serine/threonine protein kinase</fullName>
    </recommendedName>
</protein>
<organism evidence="1 2">
    <name type="scientific">Amycolatopsis heterodermiae</name>
    <dbReference type="NCBI Taxonomy" id="3110235"/>
    <lineage>
        <taxon>Bacteria</taxon>
        <taxon>Bacillati</taxon>
        <taxon>Actinomycetota</taxon>
        <taxon>Actinomycetes</taxon>
        <taxon>Pseudonocardiales</taxon>
        <taxon>Pseudonocardiaceae</taxon>
        <taxon>Amycolatopsis</taxon>
    </lineage>
</organism>